<dbReference type="GO" id="GO:0000428">
    <property type="term" value="C:DNA-directed RNA polymerase complex"/>
    <property type="evidence" value="ECO:0007669"/>
    <property type="project" value="UniProtKB-KW"/>
</dbReference>
<evidence type="ECO:0000259" key="5">
    <source>
        <dbReference type="Pfam" id="PF04542"/>
    </source>
</evidence>
<dbReference type="InterPro" id="IPR014327">
    <property type="entry name" value="RNA_pol_sigma70_bacteroid"/>
</dbReference>
<evidence type="ECO:0000256" key="4">
    <source>
        <dbReference type="ARBA" id="ARBA00023163"/>
    </source>
</evidence>
<dbReference type="SUPFAM" id="SSF88946">
    <property type="entry name" value="Sigma2 domain of RNA polymerase sigma factors"/>
    <property type="match status" value="1"/>
</dbReference>
<keyword evidence="7" id="KW-0240">DNA-directed RNA polymerase</keyword>
<evidence type="ECO:0000256" key="1">
    <source>
        <dbReference type="ARBA" id="ARBA00010641"/>
    </source>
</evidence>
<gene>
    <name evidence="7" type="ORF">GCM10011340_35540</name>
</gene>
<feature type="domain" description="RNA polymerase sigma factor 70 region 4 type 2" evidence="6">
    <location>
        <begin position="104"/>
        <end position="155"/>
    </location>
</feature>
<keyword evidence="3" id="KW-0731">Sigma factor</keyword>
<comment type="similarity">
    <text evidence="1">Belongs to the sigma-70 factor family. ECF subfamily.</text>
</comment>
<reference evidence="8" key="1">
    <citation type="journal article" date="2019" name="Int. J. Syst. Evol. Microbiol.">
        <title>The Global Catalogue of Microorganisms (GCM) 10K type strain sequencing project: providing services to taxonomists for standard genome sequencing and annotation.</title>
        <authorList>
            <consortium name="The Broad Institute Genomics Platform"/>
            <consortium name="The Broad Institute Genome Sequencing Center for Infectious Disease"/>
            <person name="Wu L."/>
            <person name="Ma J."/>
        </authorList>
    </citation>
    <scope>NUCLEOTIDE SEQUENCE [LARGE SCALE GENOMIC DNA]</scope>
    <source>
        <strain evidence="8">CGMCC 1.15111</strain>
    </source>
</reference>
<dbReference type="InterPro" id="IPR007627">
    <property type="entry name" value="RNA_pol_sigma70_r2"/>
</dbReference>
<dbReference type="InterPro" id="IPR014284">
    <property type="entry name" value="RNA_pol_sigma-70_dom"/>
</dbReference>
<evidence type="ECO:0000313" key="8">
    <source>
        <dbReference type="Proteomes" id="UP000658258"/>
    </source>
</evidence>
<dbReference type="InterPro" id="IPR013249">
    <property type="entry name" value="RNA_pol_sigma70_r4_t2"/>
</dbReference>
<accession>A0ABQ3IA64</accession>
<organism evidence="7 8">
    <name type="scientific">Roseivirga thermotolerans</name>
    <dbReference type="NCBI Taxonomy" id="1758176"/>
    <lineage>
        <taxon>Bacteria</taxon>
        <taxon>Pseudomonadati</taxon>
        <taxon>Bacteroidota</taxon>
        <taxon>Cytophagia</taxon>
        <taxon>Cytophagales</taxon>
        <taxon>Roseivirgaceae</taxon>
        <taxon>Roseivirga</taxon>
    </lineage>
</organism>
<evidence type="ECO:0000313" key="7">
    <source>
        <dbReference type="EMBL" id="GHE75560.1"/>
    </source>
</evidence>
<dbReference type="PANTHER" id="PTHR43133">
    <property type="entry name" value="RNA POLYMERASE ECF-TYPE SIGMA FACTO"/>
    <property type="match status" value="1"/>
</dbReference>
<dbReference type="Gene3D" id="1.10.1740.10">
    <property type="match status" value="1"/>
</dbReference>
<sequence>MTLSEFKSLFDQYYTPIKNFLYYKSGNIEQSEDIAQDVFMKLWDKREEVQPETVKSYLYTIANNMLLNKIRHDKVVMNFAERHKTQQEEHSPEFALEEKEFKAELEEVIGAMPEKQREVFLMNRIDELTYKEIADRLALSVKAVEKRMHGALAHLREHIKYKI</sequence>
<dbReference type="InterPro" id="IPR013324">
    <property type="entry name" value="RNA_pol_sigma_r3/r4-like"/>
</dbReference>
<dbReference type="InterPro" id="IPR013325">
    <property type="entry name" value="RNA_pol_sigma_r2"/>
</dbReference>
<evidence type="ECO:0000259" key="6">
    <source>
        <dbReference type="Pfam" id="PF08281"/>
    </source>
</evidence>
<dbReference type="Proteomes" id="UP000658258">
    <property type="component" value="Unassembled WGS sequence"/>
</dbReference>
<feature type="domain" description="RNA polymerase sigma-70 region 2" evidence="5">
    <location>
        <begin position="9"/>
        <end position="72"/>
    </location>
</feature>
<dbReference type="PANTHER" id="PTHR43133:SF46">
    <property type="entry name" value="RNA POLYMERASE SIGMA-70 FACTOR ECF SUBFAMILY"/>
    <property type="match status" value="1"/>
</dbReference>
<evidence type="ECO:0000256" key="2">
    <source>
        <dbReference type="ARBA" id="ARBA00023015"/>
    </source>
</evidence>
<protein>
    <submittedName>
        <fullName evidence="7">DNA-directed RNA polymerase sigma-70 factor</fullName>
    </submittedName>
</protein>
<dbReference type="Pfam" id="PF04542">
    <property type="entry name" value="Sigma70_r2"/>
    <property type="match status" value="1"/>
</dbReference>
<comment type="caution">
    <text evidence="7">The sequence shown here is derived from an EMBL/GenBank/DDBJ whole genome shotgun (WGS) entry which is preliminary data.</text>
</comment>
<dbReference type="InterPro" id="IPR039425">
    <property type="entry name" value="RNA_pol_sigma-70-like"/>
</dbReference>
<dbReference type="Gene3D" id="1.10.10.10">
    <property type="entry name" value="Winged helix-like DNA-binding domain superfamily/Winged helix DNA-binding domain"/>
    <property type="match status" value="1"/>
</dbReference>
<evidence type="ECO:0000256" key="3">
    <source>
        <dbReference type="ARBA" id="ARBA00023082"/>
    </source>
</evidence>
<dbReference type="NCBIfam" id="TIGR02985">
    <property type="entry name" value="Sig70_bacteroi1"/>
    <property type="match status" value="1"/>
</dbReference>
<dbReference type="InterPro" id="IPR036388">
    <property type="entry name" value="WH-like_DNA-bd_sf"/>
</dbReference>
<keyword evidence="8" id="KW-1185">Reference proteome</keyword>
<keyword evidence="4" id="KW-0804">Transcription</keyword>
<dbReference type="NCBIfam" id="TIGR02937">
    <property type="entry name" value="sigma70-ECF"/>
    <property type="match status" value="1"/>
</dbReference>
<name>A0ABQ3IA64_9BACT</name>
<dbReference type="SUPFAM" id="SSF88659">
    <property type="entry name" value="Sigma3 and sigma4 domains of RNA polymerase sigma factors"/>
    <property type="match status" value="1"/>
</dbReference>
<proteinExistence type="inferred from homology"/>
<dbReference type="CDD" id="cd06171">
    <property type="entry name" value="Sigma70_r4"/>
    <property type="match status" value="1"/>
</dbReference>
<dbReference type="Pfam" id="PF08281">
    <property type="entry name" value="Sigma70_r4_2"/>
    <property type="match status" value="1"/>
</dbReference>
<dbReference type="RefSeq" id="WP_189631667.1">
    <property type="nucleotide sequence ID" value="NZ_BNAG01000006.1"/>
</dbReference>
<keyword evidence="2" id="KW-0805">Transcription regulation</keyword>
<dbReference type="EMBL" id="BNAG01000006">
    <property type="protein sequence ID" value="GHE75560.1"/>
    <property type="molecule type" value="Genomic_DNA"/>
</dbReference>